<proteinExistence type="predicted"/>
<name>A0A926NCF3_9BACL</name>
<reference evidence="2" key="1">
    <citation type="submission" date="2020-09" db="EMBL/GenBank/DDBJ databases">
        <title>A novel bacterium of genus Hazenella, isolated from South China Sea.</title>
        <authorList>
            <person name="Huang H."/>
            <person name="Mo K."/>
            <person name="Hu Y."/>
        </authorList>
    </citation>
    <scope>NUCLEOTIDE SEQUENCE</scope>
    <source>
        <strain evidence="2">IB182357</strain>
    </source>
</reference>
<keyword evidence="1" id="KW-1133">Transmembrane helix</keyword>
<evidence type="ECO:0008006" key="4">
    <source>
        <dbReference type="Google" id="ProtNLM"/>
    </source>
</evidence>
<dbReference type="AlphaFoldDB" id="A0A926NCF3"/>
<organism evidence="2 3">
    <name type="scientific">Polycladospora coralii</name>
    <dbReference type="NCBI Taxonomy" id="2771432"/>
    <lineage>
        <taxon>Bacteria</taxon>
        <taxon>Bacillati</taxon>
        <taxon>Bacillota</taxon>
        <taxon>Bacilli</taxon>
        <taxon>Bacillales</taxon>
        <taxon>Thermoactinomycetaceae</taxon>
        <taxon>Polycladospora</taxon>
    </lineage>
</organism>
<dbReference type="EMBL" id="JACXAH010000020">
    <property type="protein sequence ID" value="MBD1373255.1"/>
    <property type="molecule type" value="Genomic_DNA"/>
</dbReference>
<dbReference type="Proteomes" id="UP000661691">
    <property type="component" value="Unassembled WGS sequence"/>
</dbReference>
<keyword evidence="1" id="KW-0812">Transmembrane</keyword>
<sequence length="207" mass="22492">MRALLRNSWRWAVGIFILTFVLALLLSLASTSISDTMSWEGGLLVLVAIVAMGVMFDMLGIAATSAQERPFHSMASKKVPGAKEAVGIVRRADQFSNFCSDVVGDISGVISGAAALAVIASFALSFPIFDGKETIIEVTLISVIAAFTVGGKALGKSISLHYSNEIILFVGKFFHWMNTKFNMKLFYLKPKKKRQGKRGVLRAPRTD</sequence>
<keyword evidence="3" id="KW-1185">Reference proteome</keyword>
<accession>A0A926NCF3</accession>
<dbReference type="RefSeq" id="WP_191139821.1">
    <property type="nucleotide sequence ID" value="NZ_JACXAG020000004.1"/>
</dbReference>
<comment type="caution">
    <text evidence="2">The sequence shown here is derived from an EMBL/GenBank/DDBJ whole genome shotgun (WGS) entry which is preliminary data.</text>
</comment>
<evidence type="ECO:0000313" key="2">
    <source>
        <dbReference type="EMBL" id="MBD1373255.1"/>
    </source>
</evidence>
<feature type="transmembrane region" description="Helical" evidence="1">
    <location>
        <begin position="41"/>
        <end position="64"/>
    </location>
</feature>
<gene>
    <name evidence="2" type="ORF">IC620_12940</name>
</gene>
<evidence type="ECO:0000256" key="1">
    <source>
        <dbReference type="SAM" id="Phobius"/>
    </source>
</evidence>
<keyword evidence="1" id="KW-0472">Membrane</keyword>
<evidence type="ECO:0000313" key="3">
    <source>
        <dbReference type="Proteomes" id="UP000661691"/>
    </source>
</evidence>
<protein>
    <recommendedName>
        <fullName evidence="4">CNNM transmembrane domain-containing protein</fullName>
    </recommendedName>
</protein>
<feature type="transmembrane region" description="Helical" evidence="1">
    <location>
        <begin position="106"/>
        <end position="129"/>
    </location>
</feature>
<feature type="transmembrane region" description="Helical" evidence="1">
    <location>
        <begin position="135"/>
        <end position="154"/>
    </location>
</feature>